<name>A0A0G0PY56_9BACT</name>
<evidence type="ECO:0000256" key="5">
    <source>
        <dbReference type="HAMAP-Rule" id="MF_01114"/>
    </source>
</evidence>
<evidence type="ECO:0000313" key="9">
    <source>
        <dbReference type="Proteomes" id="UP000034539"/>
    </source>
</evidence>
<keyword evidence="4 5" id="KW-0963">Cytoplasm</keyword>
<sequence length="167" mass="19464">MTDLTDSDKEKIILLTDKALNLLSFRPRTCHEMKGKLVQEAVKKGITLDKVEIVIESLKEKRFLSDEDFARWWIDQRETFRPKGERAIKIELRQKGLDQEIINAVLEERKETGKNDFELALSLAQKKIGRLSNLPLKERKEKIIGILQRRGFDWETVSAVIANIFEK</sequence>
<dbReference type="AlphaFoldDB" id="A0A0G0PY56"/>
<comment type="similarity">
    <text evidence="2 5">Belongs to the RecX family.</text>
</comment>
<evidence type="ECO:0000259" key="7">
    <source>
        <dbReference type="Pfam" id="PF21981"/>
    </source>
</evidence>
<reference evidence="8 9" key="1">
    <citation type="journal article" date="2015" name="Nature">
        <title>rRNA introns, odd ribosomes, and small enigmatic genomes across a large radiation of phyla.</title>
        <authorList>
            <person name="Brown C.T."/>
            <person name="Hug L.A."/>
            <person name="Thomas B.C."/>
            <person name="Sharon I."/>
            <person name="Castelle C.J."/>
            <person name="Singh A."/>
            <person name="Wilkins M.J."/>
            <person name="Williams K.H."/>
            <person name="Banfield J.F."/>
        </authorList>
    </citation>
    <scope>NUCLEOTIDE SEQUENCE [LARGE SCALE GENOMIC DNA]</scope>
</reference>
<comment type="caution">
    <text evidence="8">The sequence shown here is derived from an EMBL/GenBank/DDBJ whole genome shotgun (WGS) entry which is preliminary data.</text>
</comment>
<evidence type="ECO:0000256" key="3">
    <source>
        <dbReference type="ARBA" id="ARBA00018111"/>
    </source>
</evidence>
<dbReference type="EMBL" id="LBXN01000024">
    <property type="protein sequence ID" value="KKR33079.1"/>
    <property type="molecule type" value="Genomic_DNA"/>
</dbReference>
<dbReference type="Gene3D" id="1.10.10.10">
    <property type="entry name" value="Winged helix-like DNA-binding domain superfamily/Winged helix DNA-binding domain"/>
    <property type="match status" value="3"/>
</dbReference>
<evidence type="ECO:0000256" key="4">
    <source>
        <dbReference type="ARBA" id="ARBA00022490"/>
    </source>
</evidence>
<feature type="domain" description="RecX third three-helical" evidence="7">
    <location>
        <begin position="116"/>
        <end position="161"/>
    </location>
</feature>
<proteinExistence type="inferred from homology"/>
<dbReference type="InterPro" id="IPR053925">
    <property type="entry name" value="RecX_HTH_3rd"/>
</dbReference>
<evidence type="ECO:0000313" key="8">
    <source>
        <dbReference type="EMBL" id="KKR33079.1"/>
    </source>
</evidence>
<dbReference type="InterPro" id="IPR003783">
    <property type="entry name" value="Regulatory_RecX"/>
</dbReference>
<accession>A0A0G0PY56</accession>
<dbReference type="InterPro" id="IPR053924">
    <property type="entry name" value="RecX_HTH_2nd"/>
</dbReference>
<protein>
    <recommendedName>
        <fullName evidence="3 5">Regulatory protein RecX</fullName>
    </recommendedName>
</protein>
<dbReference type="PANTHER" id="PTHR33602">
    <property type="entry name" value="REGULATORY PROTEIN RECX FAMILY PROTEIN"/>
    <property type="match status" value="1"/>
</dbReference>
<dbReference type="Pfam" id="PF21981">
    <property type="entry name" value="RecX_HTH3"/>
    <property type="match status" value="1"/>
</dbReference>
<dbReference type="GO" id="GO:0006282">
    <property type="term" value="P:regulation of DNA repair"/>
    <property type="evidence" value="ECO:0007669"/>
    <property type="project" value="UniProtKB-UniRule"/>
</dbReference>
<evidence type="ECO:0000256" key="2">
    <source>
        <dbReference type="ARBA" id="ARBA00009695"/>
    </source>
</evidence>
<comment type="function">
    <text evidence="5">Modulates RecA activity.</text>
</comment>
<organism evidence="8 9">
    <name type="scientific">Candidatus Gottesmanbacteria bacterium GW2011_GWC2_39_8</name>
    <dbReference type="NCBI Taxonomy" id="1618450"/>
    <lineage>
        <taxon>Bacteria</taxon>
        <taxon>Candidatus Gottesmaniibacteriota</taxon>
    </lineage>
</organism>
<dbReference type="Proteomes" id="UP000034539">
    <property type="component" value="Unassembled WGS sequence"/>
</dbReference>
<dbReference type="GO" id="GO:0005737">
    <property type="term" value="C:cytoplasm"/>
    <property type="evidence" value="ECO:0007669"/>
    <property type="project" value="UniProtKB-SubCell"/>
</dbReference>
<evidence type="ECO:0000256" key="1">
    <source>
        <dbReference type="ARBA" id="ARBA00004496"/>
    </source>
</evidence>
<evidence type="ECO:0000259" key="6">
    <source>
        <dbReference type="Pfam" id="PF02631"/>
    </source>
</evidence>
<dbReference type="HAMAP" id="MF_01114">
    <property type="entry name" value="RecX"/>
    <property type="match status" value="1"/>
</dbReference>
<gene>
    <name evidence="5" type="primary">recX</name>
    <name evidence="8" type="ORF">UT63_C0024G0011</name>
</gene>
<feature type="domain" description="RecX second three-helical" evidence="6">
    <location>
        <begin position="65"/>
        <end position="106"/>
    </location>
</feature>
<comment type="subcellular location">
    <subcellularLocation>
        <location evidence="1 5">Cytoplasm</location>
    </subcellularLocation>
</comment>
<dbReference type="InterPro" id="IPR036388">
    <property type="entry name" value="WH-like_DNA-bd_sf"/>
</dbReference>
<dbReference type="Pfam" id="PF02631">
    <property type="entry name" value="RecX_HTH2"/>
    <property type="match status" value="1"/>
</dbReference>
<dbReference type="PANTHER" id="PTHR33602:SF1">
    <property type="entry name" value="REGULATORY PROTEIN RECX FAMILY PROTEIN"/>
    <property type="match status" value="1"/>
</dbReference>